<dbReference type="Pfam" id="PF14317">
    <property type="entry name" value="YcxB"/>
    <property type="match status" value="1"/>
</dbReference>
<sequence length="90" mass="10942">MAVRKWRRQIKEYLDSQEKYESHKIVVTDEYFSIIQDNEETIEKWSNFKRVKIFDSHIWLLGTENFIIPAKSMSPLEFNNLKRLVSTKFK</sequence>
<dbReference type="AlphaFoldDB" id="A0A5B7SWM8"/>
<evidence type="ECO:0000259" key="1">
    <source>
        <dbReference type="Pfam" id="PF14317"/>
    </source>
</evidence>
<dbReference type="KEGG" id="asag:FGM00_14935"/>
<proteinExistence type="predicted"/>
<name>A0A5B7SWM8_9FLAO</name>
<evidence type="ECO:0000313" key="2">
    <source>
        <dbReference type="EMBL" id="QCX01341.1"/>
    </source>
</evidence>
<keyword evidence="3" id="KW-1185">Reference proteome</keyword>
<accession>A0A5B7SWM8</accession>
<evidence type="ECO:0000313" key="3">
    <source>
        <dbReference type="Proteomes" id="UP000310017"/>
    </source>
</evidence>
<reference evidence="2 3" key="1">
    <citation type="submission" date="2019-05" db="EMBL/GenBank/DDBJ databases">
        <title>Genome sequencing of F202Z8.</title>
        <authorList>
            <person name="Kwon Y.M."/>
        </authorList>
    </citation>
    <scope>NUCLEOTIDE SEQUENCE [LARGE SCALE GENOMIC DNA]</scope>
    <source>
        <strain evidence="2 3">F202Z8</strain>
    </source>
</reference>
<feature type="domain" description="YcxB-like C-terminal" evidence="1">
    <location>
        <begin position="28"/>
        <end position="82"/>
    </location>
</feature>
<dbReference type="Proteomes" id="UP000310017">
    <property type="component" value="Chromosome"/>
</dbReference>
<organism evidence="2 3">
    <name type="scientific">Aggregatimonas sangjinii</name>
    <dbReference type="NCBI Taxonomy" id="2583587"/>
    <lineage>
        <taxon>Bacteria</taxon>
        <taxon>Pseudomonadati</taxon>
        <taxon>Bacteroidota</taxon>
        <taxon>Flavobacteriia</taxon>
        <taxon>Flavobacteriales</taxon>
        <taxon>Flavobacteriaceae</taxon>
        <taxon>Aggregatimonas</taxon>
    </lineage>
</organism>
<protein>
    <submittedName>
        <fullName evidence="2">YcxB family protein</fullName>
    </submittedName>
</protein>
<dbReference type="OrthoDB" id="1271589at2"/>
<dbReference type="EMBL" id="CP040710">
    <property type="protein sequence ID" value="QCX01341.1"/>
    <property type="molecule type" value="Genomic_DNA"/>
</dbReference>
<dbReference type="InterPro" id="IPR025588">
    <property type="entry name" value="YcxB-like_C"/>
</dbReference>
<dbReference type="RefSeq" id="WP_138853680.1">
    <property type="nucleotide sequence ID" value="NZ_CP040710.1"/>
</dbReference>
<gene>
    <name evidence="2" type="ORF">FGM00_14935</name>
</gene>